<name>I0IC48_PHYMF</name>
<feature type="region of interest" description="Disordered" evidence="1">
    <location>
        <begin position="1"/>
        <end position="24"/>
    </location>
</feature>
<evidence type="ECO:0000313" key="3">
    <source>
        <dbReference type="EMBL" id="BAM02836.1"/>
    </source>
</evidence>
<keyword evidence="4" id="KW-1185">Reference proteome</keyword>
<feature type="compositionally biased region" description="Polar residues" evidence="1">
    <location>
        <begin position="1"/>
        <end position="13"/>
    </location>
</feature>
<dbReference type="HOGENOM" id="CLU_1814018_0_0_0"/>
<dbReference type="Proteomes" id="UP000007881">
    <property type="component" value="Chromosome"/>
</dbReference>
<evidence type="ECO:0000313" key="4">
    <source>
        <dbReference type="Proteomes" id="UP000007881"/>
    </source>
</evidence>
<evidence type="ECO:0000259" key="2">
    <source>
        <dbReference type="Pfam" id="PF07238"/>
    </source>
</evidence>
<dbReference type="InterPro" id="IPR009875">
    <property type="entry name" value="PilZ_domain"/>
</dbReference>
<dbReference type="EMBL" id="AP012338">
    <property type="protein sequence ID" value="BAM02836.1"/>
    <property type="molecule type" value="Genomic_DNA"/>
</dbReference>
<dbReference type="RefSeq" id="WP_014436056.1">
    <property type="nucleotide sequence ID" value="NC_017080.1"/>
</dbReference>
<dbReference type="KEGG" id="phm:PSMK_06770"/>
<dbReference type="GO" id="GO:0035438">
    <property type="term" value="F:cyclic-di-GMP binding"/>
    <property type="evidence" value="ECO:0007669"/>
    <property type="project" value="InterPro"/>
</dbReference>
<protein>
    <recommendedName>
        <fullName evidence="2">PilZ domain-containing protein</fullName>
    </recommendedName>
</protein>
<organism evidence="3 4">
    <name type="scientific">Phycisphaera mikurensis (strain NBRC 102666 / KCTC 22515 / FYK2301M01)</name>
    <dbReference type="NCBI Taxonomy" id="1142394"/>
    <lineage>
        <taxon>Bacteria</taxon>
        <taxon>Pseudomonadati</taxon>
        <taxon>Planctomycetota</taxon>
        <taxon>Phycisphaerae</taxon>
        <taxon>Phycisphaerales</taxon>
        <taxon>Phycisphaeraceae</taxon>
        <taxon>Phycisphaera</taxon>
    </lineage>
</organism>
<proteinExistence type="predicted"/>
<dbReference type="STRING" id="1142394.PSMK_06770"/>
<dbReference type="AlphaFoldDB" id="I0IC48"/>
<accession>I0IC48</accession>
<gene>
    <name evidence="3" type="ordered locus">PSMK_06770</name>
</gene>
<sequence>MQQDLPLENTQPNADAAPALRLVTDKPAEDVGPFKFERRLQARWQTAGRVTFVRYGDGEDDHMNASRSLGQIGSLELVDASEGGVGAWSPTPIPVGSRLSMFIPGQGGEPGVDRFGTVRQCRESDGGFLVGVEIVQQRMSAA</sequence>
<feature type="domain" description="PilZ" evidence="2">
    <location>
        <begin position="76"/>
        <end position="136"/>
    </location>
</feature>
<dbReference type="Pfam" id="PF07238">
    <property type="entry name" value="PilZ"/>
    <property type="match status" value="1"/>
</dbReference>
<evidence type="ECO:0000256" key="1">
    <source>
        <dbReference type="SAM" id="MobiDB-lite"/>
    </source>
</evidence>
<reference evidence="3 4" key="1">
    <citation type="submission" date="2012-02" db="EMBL/GenBank/DDBJ databases">
        <title>Complete genome sequence of Phycisphaera mikurensis NBRC 102666.</title>
        <authorList>
            <person name="Ankai A."/>
            <person name="Hosoyama A."/>
            <person name="Terui Y."/>
            <person name="Sekine M."/>
            <person name="Fukai R."/>
            <person name="Kato Y."/>
            <person name="Nakamura S."/>
            <person name="Yamada-Narita S."/>
            <person name="Kawakoshi A."/>
            <person name="Fukunaga Y."/>
            <person name="Yamazaki S."/>
            <person name="Fujita N."/>
        </authorList>
    </citation>
    <scope>NUCLEOTIDE SEQUENCE [LARGE SCALE GENOMIC DNA]</scope>
    <source>
        <strain evidence="4">NBRC 102666 / KCTC 22515 / FYK2301M01</strain>
    </source>
</reference>